<dbReference type="InParanoid" id="A0A4Q1BSI1"/>
<feature type="compositionally biased region" description="Polar residues" evidence="3">
    <location>
        <begin position="21"/>
        <end position="48"/>
    </location>
</feature>
<dbReference type="Gene3D" id="3.30.70.330">
    <property type="match status" value="1"/>
</dbReference>
<dbReference type="Pfam" id="PF00076">
    <property type="entry name" value="RRM_1"/>
    <property type="match status" value="1"/>
</dbReference>
<dbReference type="InterPro" id="IPR000504">
    <property type="entry name" value="RRM_dom"/>
</dbReference>
<evidence type="ECO:0000256" key="3">
    <source>
        <dbReference type="SAM" id="MobiDB-lite"/>
    </source>
</evidence>
<dbReference type="EMBL" id="SDIL01000013">
    <property type="protein sequence ID" value="RXK40916.1"/>
    <property type="molecule type" value="Genomic_DNA"/>
</dbReference>
<feature type="compositionally biased region" description="Polar residues" evidence="3">
    <location>
        <begin position="75"/>
        <end position="85"/>
    </location>
</feature>
<feature type="region of interest" description="Disordered" evidence="3">
    <location>
        <begin position="329"/>
        <end position="359"/>
    </location>
</feature>
<feature type="domain" description="RRM" evidence="4">
    <location>
        <begin position="161"/>
        <end position="234"/>
    </location>
</feature>
<dbReference type="InterPro" id="IPR012677">
    <property type="entry name" value="Nucleotide-bd_a/b_plait_sf"/>
</dbReference>
<protein>
    <recommendedName>
        <fullName evidence="4">RRM domain-containing protein</fullName>
    </recommendedName>
</protein>
<comment type="caution">
    <text evidence="5">The sequence shown here is derived from an EMBL/GenBank/DDBJ whole genome shotgun (WGS) entry which is preliminary data.</text>
</comment>
<sequence length="697" mass="75642">MGRGPRRGNRPRGPPYPKPDNSYQIQSGTSSNNSIRNPQNTYPQSDTGSYGVGIQRHDPPGIQTSGSGAYGPPGSQRNDFGSQVLDQGYPARPRENFQIGSGRGRNRSGGGGGRARSPDGRRSRPLGSRDHDRPIPHIPDRGTIKMDKVTMERVAQERPCRILFVRNITYETSLGEIMKSFETFGAVKKVFDMIPRRGMMFVTYYDLRAAERARDAMHGTILGPRAIDVHYSLPKPEDLQGQCERDSNQGSVMCILHHQRILNESDIGRCAANFGAVKLVLSTRSPNEKVVEFFDSREAVRFHDEMDGKPLAGGTLEVKFVWDDMGSPVASLSGDNQPPMAPPPPIRPYTESHPPAIPNGQYEIRREDQAGLRMGDNRYVPPPPAVPAAGHYPPSVQSVERRGDPRFDDPRAPGGASRYDRAPPGPSPGRYDGNAGRYEAPVTSQGPYNPPAGRYDAVPPAPPAPDERLEQARKVQQLLANLSGAPATPYNPPQSYPPANTYPQENKYQPPQPTYPPAPLASSGQDYQQPASEPPRTNYPPPQSSYPPPPSGYPPNSYPPPPTGYNNPPGQTQQASSYATPQAPGQPPRPYPPNPSAQSGYPANPPAPAPAPVHPQYPAHTQQSQSQQYPSYPPASNQSQIPPNVLAMMNNPGGQYQPSAPAQNPTYPPSTGYGQGGQVNNLLQQLVCPISIGGTFC</sequence>
<evidence type="ECO:0000256" key="1">
    <source>
        <dbReference type="ARBA" id="ARBA00022884"/>
    </source>
</evidence>
<feature type="compositionally biased region" description="Pro residues" evidence="3">
    <location>
        <begin position="537"/>
        <end position="563"/>
    </location>
</feature>
<evidence type="ECO:0000259" key="4">
    <source>
        <dbReference type="PROSITE" id="PS50102"/>
    </source>
</evidence>
<feature type="compositionally biased region" description="Pro residues" evidence="3">
    <location>
        <begin position="584"/>
        <end position="595"/>
    </location>
</feature>
<gene>
    <name evidence="5" type="ORF">M231_01764</name>
</gene>
<dbReference type="SMART" id="SM00360">
    <property type="entry name" value="RRM"/>
    <property type="match status" value="1"/>
</dbReference>
<keyword evidence="1 2" id="KW-0694">RNA-binding</keyword>
<dbReference type="AlphaFoldDB" id="A0A4Q1BSI1"/>
<feature type="compositionally biased region" description="Basic and acidic residues" evidence="3">
    <location>
        <begin position="116"/>
        <end position="141"/>
    </location>
</feature>
<reference evidence="5 6" key="1">
    <citation type="submission" date="2016-06" db="EMBL/GenBank/DDBJ databases">
        <title>Evolution of pathogenesis and genome organization in the Tremellales.</title>
        <authorList>
            <person name="Cuomo C."/>
            <person name="Litvintseva A."/>
            <person name="Heitman J."/>
            <person name="Chen Y."/>
            <person name="Sun S."/>
            <person name="Springer D."/>
            <person name="Dromer F."/>
            <person name="Young S."/>
            <person name="Zeng Q."/>
            <person name="Chapman S."/>
            <person name="Gujja S."/>
            <person name="Saif S."/>
            <person name="Birren B."/>
        </authorList>
    </citation>
    <scope>NUCLEOTIDE SEQUENCE [LARGE SCALE GENOMIC DNA]</scope>
    <source>
        <strain evidence="5 6">ATCC 28783</strain>
    </source>
</reference>
<evidence type="ECO:0000256" key="2">
    <source>
        <dbReference type="PROSITE-ProRule" id="PRU00176"/>
    </source>
</evidence>
<accession>A0A4Q1BSI1</accession>
<feature type="compositionally biased region" description="Pro residues" evidence="3">
    <location>
        <begin position="510"/>
        <end position="519"/>
    </location>
</feature>
<dbReference type="PROSITE" id="PS50102">
    <property type="entry name" value="RRM"/>
    <property type="match status" value="1"/>
</dbReference>
<organism evidence="5 6">
    <name type="scientific">Tremella mesenterica</name>
    <name type="common">Jelly fungus</name>
    <dbReference type="NCBI Taxonomy" id="5217"/>
    <lineage>
        <taxon>Eukaryota</taxon>
        <taxon>Fungi</taxon>
        <taxon>Dikarya</taxon>
        <taxon>Basidiomycota</taxon>
        <taxon>Agaricomycotina</taxon>
        <taxon>Tremellomycetes</taxon>
        <taxon>Tremellales</taxon>
        <taxon>Tremellaceae</taxon>
        <taxon>Tremella</taxon>
    </lineage>
</organism>
<feature type="compositionally biased region" description="Gly residues" evidence="3">
    <location>
        <begin position="101"/>
        <end position="114"/>
    </location>
</feature>
<feature type="region of interest" description="Disordered" evidence="3">
    <location>
        <begin position="374"/>
        <end position="673"/>
    </location>
</feature>
<proteinExistence type="predicted"/>
<feature type="compositionally biased region" description="Basic and acidic residues" evidence="3">
    <location>
        <begin position="399"/>
        <end position="411"/>
    </location>
</feature>
<name>A0A4Q1BSI1_TREME</name>
<feature type="compositionally biased region" description="Polar residues" evidence="3">
    <location>
        <begin position="652"/>
        <end position="665"/>
    </location>
</feature>
<dbReference type="InterPro" id="IPR035979">
    <property type="entry name" value="RBD_domain_sf"/>
</dbReference>
<feature type="compositionally biased region" description="Pro residues" evidence="3">
    <location>
        <begin position="603"/>
        <end position="615"/>
    </location>
</feature>
<dbReference type="OrthoDB" id="439808at2759"/>
<dbReference type="PANTHER" id="PTHR23189">
    <property type="entry name" value="RNA RECOGNITION MOTIF-CONTAINING"/>
    <property type="match status" value="1"/>
</dbReference>
<dbReference type="GO" id="GO:0003723">
    <property type="term" value="F:RNA binding"/>
    <property type="evidence" value="ECO:0007669"/>
    <property type="project" value="UniProtKB-UniRule"/>
</dbReference>
<feature type="compositionally biased region" description="Basic residues" evidence="3">
    <location>
        <begin position="1"/>
        <end position="10"/>
    </location>
</feature>
<dbReference type="Proteomes" id="UP000289152">
    <property type="component" value="Unassembled WGS sequence"/>
</dbReference>
<feature type="compositionally biased region" description="Polar residues" evidence="3">
    <location>
        <begin position="522"/>
        <end position="531"/>
    </location>
</feature>
<dbReference type="VEuPathDB" id="FungiDB:TREMEDRAFT_60065"/>
<feature type="region of interest" description="Disordered" evidence="3">
    <location>
        <begin position="1"/>
        <end position="141"/>
    </location>
</feature>
<feature type="compositionally biased region" description="Low complexity" evidence="3">
    <location>
        <begin position="616"/>
        <end position="640"/>
    </location>
</feature>
<evidence type="ECO:0000313" key="6">
    <source>
        <dbReference type="Proteomes" id="UP000289152"/>
    </source>
</evidence>
<evidence type="ECO:0000313" key="5">
    <source>
        <dbReference type="EMBL" id="RXK40916.1"/>
    </source>
</evidence>
<feature type="compositionally biased region" description="Polar residues" evidence="3">
    <location>
        <begin position="497"/>
        <end position="507"/>
    </location>
</feature>
<keyword evidence="6" id="KW-1185">Reference proteome</keyword>
<dbReference type="SUPFAM" id="SSF54928">
    <property type="entry name" value="RNA-binding domain, RBD"/>
    <property type="match status" value="1"/>
</dbReference>